<dbReference type="SUPFAM" id="SSF51161">
    <property type="entry name" value="Trimeric LpxA-like enzymes"/>
    <property type="match status" value="1"/>
</dbReference>
<dbReference type="GO" id="GO:0006535">
    <property type="term" value="P:cysteine biosynthetic process from serine"/>
    <property type="evidence" value="ECO:0007669"/>
    <property type="project" value="InterPro"/>
</dbReference>
<keyword evidence="6 9" id="KW-0012">Acyltransferase</keyword>
<dbReference type="InterPro" id="IPR053376">
    <property type="entry name" value="Serine_acetyltransferase"/>
</dbReference>
<name>A0A848HPD3_9BURK</name>
<evidence type="ECO:0000313" key="9">
    <source>
        <dbReference type="EMBL" id="NML61989.1"/>
    </source>
</evidence>
<dbReference type="InterPro" id="IPR010493">
    <property type="entry name" value="Ser_AcTrfase_N"/>
</dbReference>
<sequence length="260" mass="28136">MRYHDCIATFSVRPPMFSKLRDDIKSIIERDPAARNAWEVITCYPGFQAIMMHGWAHACWRANLKWVGRFISYLARIITGIEIHPGATIGRRVFIDHGFGVVIGETAIIGDDCTIYQGVTLGGTSLRSGTKRHPTLERGVIIGAGAKVLGAFTVGEYAKVGSNAVVIKPVPPGATAVGNPAHIVRKDVDARSAHLFSAYGVTPNGDDPMSKALHGLINHAARQDDLMERLMATLKAAGIACPHMPECDKLDSAELNKLVE</sequence>
<evidence type="ECO:0000259" key="8">
    <source>
        <dbReference type="Pfam" id="PF06426"/>
    </source>
</evidence>
<evidence type="ECO:0000256" key="5">
    <source>
        <dbReference type="ARBA" id="ARBA00022679"/>
    </source>
</evidence>
<dbReference type="InterPro" id="IPR005881">
    <property type="entry name" value="Ser_O-AcTrfase"/>
</dbReference>
<dbReference type="UniPathway" id="UPA00136">
    <property type="reaction ID" value="UER00199"/>
</dbReference>
<dbReference type="GO" id="GO:0009001">
    <property type="term" value="F:serine O-acetyltransferase activity"/>
    <property type="evidence" value="ECO:0007669"/>
    <property type="project" value="UniProtKB-EC"/>
</dbReference>
<feature type="domain" description="Serine acetyltransferase N-terminal" evidence="8">
    <location>
        <begin position="11"/>
        <end position="50"/>
    </location>
</feature>
<accession>A0A848HPD3</accession>
<dbReference type="AlphaFoldDB" id="A0A848HPD3"/>
<keyword evidence="4" id="KW-0028">Amino-acid biosynthesis</keyword>
<dbReference type="FunFam" id="2.160.10.10:FF:000007">
    <property type="entry name" value="Serine acetyltransferase"/>
    <property type="match status" value="1"/>
</dbReference>
<organism evidence="9 10">
    <name type="scientific">Massilia polaris</name>
    <dbReference type="NCBI Taxonomy" id="2728846"/>
    <lineage>
        <taxon>Bacteria</taxon>
        <taxon>Pseudomonadati</taxon>
        <taxon>Pseudomonadota</taxon>
        <taxon>Betaproteobacteria</taxon>
        <taxon>Burkholderiales</taxon>
        <taxon>Oxalobacteraceae</taxon>
        <taxon>Telluria group</taxon>
        <taxon>Massilia</taxon>
    </lineage>
</organism>
<comment type="caution">
    <text evidence="9">The sequence shown here is derived from an EMBL/GenBank/DDBJ whole genome shotgun (WGS) entry which is preliminary data.</text>
</comment>
<dbReference type="Pfam" id="PF06426">
    <property type="entry name" value="SATase_N"/>
    <property type="match status" value="1"/>
</dbReference>
<evidence type="ECO:0000313" key="10">
    <source>
        <dbReference type="Proteomes" id="UP000583752"/>
    </source>
</evidence>
<dbReference type="Gene3D" id="1.10.3130.10">
    <property type="entry name" value="serine acetyltransferase, domain 1"/>
    <property type="match status" value="1"/>
</dbReference>
<dbReference type="Gene3D" id="2.160.10.10">
    <property type="entry name" value="Hexapeptide repeat proteins"/>
    <property type="match status" value="1"/>
</dbReference>
<dbReference type="InterPro" id="IPR045304">
    <property type="entry name" value="LbH_SAT"/>
</dbReference>
<keyword evidence="10" id="KW-1185">Reference proteome</keyword>
<dbReference type="NCBIfam" id="TIGR01172">
    <property type="entry name" value="cysE"/>
    <property type="match status" value="1"/>
</dbReference>
<dbReference type="Proteomes" id="UP000583752">
    <property type="component" value="Unassembled WGS sequence"/>
</dbReference>
<gene>
    <name evidence="9" type="primary">cysE</name>
    <name evidence="9" type="ORF">HHL21_13060</name>
</gene>
<keyword evidence="5 9" id="KW-0808">Transferase</keyword>
<dbReference type="NCBIfam" id="NF041874">
    <property type="entry name" value="EPS_EpsC"/>
    <property type="match status" value="1"/>
</dbReference>
<comment type="catalytic activity">
    <reaction evidence="7">
        <text>L-serine + acetyl-CoA = O-acetyl-L-serine + CoA</text>
        <dbReference type="Rhea" id="RHEA:24560"/>
        <dbReference type="ChEBI" id="CHEBI:33384"/>
        <dbReference type="ChEBI" id="CHEBI:57287"/>
        <dbReference type="ChEBI" id="CHEBI:57288"/>
        <dbReference type="ChEBI" id="CHEBI:58340"/>
        <dbReference type="EC" id="2.3.1.30"/>
    </reaction>
</comment>
<evidence type="ECO:0000256" key="4">
    <source>
        <dbReference type="ARBA" id="ARBA00022605"/>
    </source>
</evidence>
<dbReference type="InterPro" id="IPR011004">
    <property type="entry name" value="Trimer_LpxA-like_sf"/>
</dbReference>
<dbReference type="RefSeq" id="WP_169466452.1">
    <property type="nucleotide sequence ID" value="NZ_JABBGG010000006.1"/>
</dbReference>
<dbReference type="CDD" id="cd03354">
    <property type="entry name" value="LbH_SAT"/>
    <property type="match status" value="1"/>
</dbReference>
<dbReference type="InterPro" id="IPR042122">
    <property type="entry name" value="Ser_AcTrfase_N_sf"/>
</dbReference>
<dbReference type="PANTHER" id="PTHR42811">
    <property type="entry name" value="SERINE ACETYLTRANSFERASE"/>
    <property type="match status" value="1"/>
</dbReference>
<reference evidence="9 10" key="1">
    <citation type="submission" date="2020-04" db="EMBL/GenBank/DDBJ databases">
        <title>Massilia sp. RP-1-19 isolated from soil.</title>
        <authorList>
            <person name="Dahal R.H."/>
        </authorList>
    </citation>
    <scope>NUCLEOTIDE SEQUENCE [LARGE SCALE GENOMIC DNA]</scope>
    <source>
        <strain evidence="9 10">RP-1-19</strain>
    </source>
</reference>
<evidence type="ECO:0000256" key="2">
    <source>
        <dbReference type="ARBA" id="ARBA00013266"/>
    </source>
</evidence>
<evidence type="ECO:0000256" key="1">
    <source>
        <dbReference type="ARBA" id="ARBA00007274"/>
    </source>
</evidence>
<dbReference type="EC" id="2.3.1.30" evidence="2"/>
<dbReference type="GO" id="GO:0005737">
    <property type="term" value="C:cytoplasm"/>
    <property type="evidence" value="ECO:0007669"/>
    <property type="project" value="InterPro"/>
</dbReference>
<proteinExistence type="inferred from homology"/>
<protein>
    <recommendedName>
        <fullName evidence="3">Serine acetyltransferase</fullName>
        <ecNumber evidence="2">2.3.1.30</ecNumber>
    </recommendedName>
</protein>
<evidence type="ECO:0000256" key="7">
    <source>
        <dbReference type="ARBA" id="ARBA00049486"/>
    </source>
</evidence>
<evidence type="ECO:0000256" key="6">
    <source>
        <dbReference type="ARBA" id="ARBA00023315"/>
    </source>
</evidence>
<evidence type="ECO:0000256" key="3">
    <source>
        <dbReference type="ARBA" id="ARBA00018522"/>
    </source>
</evidence>
<comment type="similarity">
    <text evidence="1">Belongs to the transferase hexapeptide repeat family.</text>
</comment>
<dbReference type="EMBL" id="JABBGG010000006">
    <property type="protein sequence ID" value="NML61989.1"/>
    <property type="molecule type" value="Genomic_DNA"/>
</dbReference>